<evidence type="ECO:0000313" key="1">
    <source>
        <dbReference type="EMBL" id="CAY81812.1"/>
    </source>
</evidence>
<name>C8ZEJ6_YEAS8</name>
<organism evidence="1 2">
    <name type="scientific">Saccharomyces cerevisiae (strain Lalvin EC1118 / Prise de mousse)</name>
    <name type="common">Baker's yeast</name>
    <dbReference type="NCBI Taxonomy" id="643680"/>
    <lineage>
        <taxon>Eukaryota</taxon>
        <taxon>Fungi</taxon>
        <taxon>Dikarya</taxon>
        <taxon>Ascomycota</taxon>
        <taxon>Saccharomycotina</taxon>
        <taxon>Saccharomycetes</taxon>
        <taxon>Saccharomycetales</taxon>
        <taxon>Saccharomycetaceae</taxon>
        <taxon>Saccharomyces</taxon>
    </lineage>
</organism>
<dbReference type="AlphaFoldDB" id="C8ZEJ6"/>
<accession>C8ZEJ6</accession>
<protein>
    <submittedName>
        <fullName evidence="1">EC1118_1M3_1442p</fullName>
    </submittedName>
</protein>
<proteinExistence type="predicted"/>
<gene>
    <name evidence="1" type="ORF">EC1118_1M3_1442g</name>
</gene>
<dbReference type="EMBL" id="FN393082">
    <property type="protein sequence ID" value="CAY81812.1"/>
    <property type="molecule type" value="Genomic_DNA"/>
</dbReference>
<reference evidence="1 2" key="1">
    <citation type="journal article" date="2009" name="Proc. Natl. Acad. Sci. U.S.A.">
        <title>Eukaryote-to-eukaryote gene transfer events revealed by the genome sequence of the wine yeast Saccharomyces cerevisiae EC1118.</title>
        <authorList>
            <person name="Novo M."/>
            <person name="Bigey F."/>
            <person name="Beyne E."/>
            <person name="Galeote V."/>
            <person name="Gavory F."/>
            <person name="Mallet S."/>
            <person name="Cambot B."/>
            <person name="Legras J.L."/>
            <person name="Wincker P."/>
            <person name="Casaregola S."/>
            <person name="Dequin S."/>
        </authorList>
    </citation>
    <scope>NUCLEOTIDE SEQUENCE [LARGE SCALE GENOMIC DNA]</scope>
    <source>
        <strain evidence="2">Lalvin EC1118 / Prise de mousse</strain>
    </source>
</reference>
<dbReference type="HOGENOM" id="CLU_1670742_0_0_1"/>
<evidence type="ECO:0000313" key="2">
    <source>
        <dbReference type="Proteomes" id="UP000000286"/>
    </source>
</evidence>
<sequence length="158" mass="16730">MRMEAQVVAVSPHGVVLPLGVAKVMEVHPLGAVLAAVPQLGAAKVLVLLLLGVVLQPGVTNQVGAVHPLGRRVVNLMVPCLLGVVPVIGQPTAGLPPGEEITIIKVQEMAELLHGVTKTMEIGLLGTTKEISQTMVVTVHGEVINHQKENQYHPRRNQ</sequence>
<dbReference type="Proteomes" id="UP000000286">
    <property type="component" value="Chromosome XIII"/>
</dbReference>